<dbReference type="Gene3D" id="3.50.50.60">
    <property type="entry name" value="FAD/NAD(P)-binding domain"/>
    <property type="match status" value="1"/>
</dbReference>
<dbReference type="InterPro" id="IPR002937">
    <property type="entry name" value="Amino_oxidase"/>
</dbReference>
<evidence type="ECO:0000259" key="2">
    <source>
        <dbReference type="Pfam" id="PF01593"/>
    </source>
</evidence>
<dbReference type="AlphaFoldDB" id="A0A4S8F2C4"/>
<dbReference type="EMBL" id="STFG01000008">
    <property type="protein sequence ID" value="THU01468.1"/>
    <property type="molecule type" value="Genomic_DNA"/>
</dbReference>
<accession>A0A4S8F2C4</accession>
<feature type="domain" description="Amine oxidase" evidence="2">
    <location>
        <begin position="23"/>
        <end position="497"/>
    </location>
</feature>
<dbReference type="Pfam" id="PF01593">
    <property type="entry name" value="Amino_oxidase"/>
    <property type="match status" value="1"/>
</dbReference>
<dbReference type="RefSeq" id="WP_136573405.1">
    <property type="nucleotide sequence ID" value="NZ_STFG01000008.1"/>
</dbReference>
<evidence type="ECO:0000256" key="1">
    <source>
        <dbReference type="SAM" id="Phobius"/>
    </source>
</evidence>
<dbReference type="PANTHER" id="PTHR42923:SF47">
    <property type="entry name" value="BLR3003 PROTEIN"/>
    <property type="match status" value="1"/>
</dbReference>
<dbReference type="SUPFAM" id="SSF51905">
    <property type="entry name" value="FAD/NAD(P)-binding domain"/>
    <property type="match status" value="1"/>
</dbReference>
<keyword evidence="1" id="KW-0472">Membrane</keyword>
<dbReference type="PANTHER" id="PTHR42923">
    <property type="entry name" value="PROTOPORPHYRINOGEN OXIDASE"/>
    <property type="match status" value="1"/>
</dbReference>
<dbReference type="NCBIfam" id="TIGR03467">
    <property type="entry name" value="HpnE"/>
    <property type="match status" value="1"/>
</dbReference>
<keyword evidence="4" id="KW-1185">Reference proteome</keyword>
<feature type="transmembrane region" description="Helical" evidence="1">
    <location>
        <begin position="12"/>
        <end position="31"/>
    </location>
</feature>
<dbReference type="GO" id="GO:0016491">
    <property type="term" value="F:oxidoreductase activity"/>
    <property type="evidence" value="ECO:0007669"/>
    <property type="project" value="InterPro"/>
</dbReference>
<dbReference type="Gene3D" id="3.90.660.20">
    <property type="entry name" value="Protoporphyrinogen oxidase, mitochondrial, domain 2"/>
    <property type="match status" value="1"/>
</dbReference>
<dbReference type="InterPro" id="IPR050464">
    <property type="entry name" value="Zeta_carotene_desat/Oxidored"/>
</dbReference>
<dbReference type="OrthoDB" id="7849608at2"/>
<evidence type="ECO:0000313" key="4">
    <source>
        <dbReference type="Proteomes" id="UP000308917"/>
    </source>
</evidence>
<dbReference type="Gene3D" id="1.10.3110.10">
    <property type="entry name" value="protoporphyrinogen ix oxidase, domain 3"/>
    <property type="match status" value="1"/>
</dbReference>
<dbReference type="Proteomes" id="UP000308917">
    <property type="component" value="Unassembled WGS sequence"/>
</dbReference>
<evidence type="ECO:0000313" key="3">
    <source>
        <dbReference type="EMBL" id="THU01468.1"/>
    </source>
</evidence>
<proteinExistence type="predicted"/>
<comment type="caution">
    <text evidence="3">The sequence shown here is derived from an EMBL/GenBank/DDBJ whole genome shotgun (WGS) entry which is preliminary data.</text>
</comment>
<name>A0A4S8F2C4_9BURK</name>
<organism evidence="3 4">
    <name type="scientific">Lampropedia puyangensis</name>
    <dbReference type="NCBI Taxonomy" id="1330072"/>
    <lineage>
        <taxon>Bacteria</taxon>
        <taxon>Pseudomonadati</taxon>
        <taxon>Pseudomonadota</taxon>
        <taxon>Betaproteobacteria</taxon>
        <taxon>Burkholderiales</taxon>
        <taxon>Comamonadaceae</taxon>
        <taxon>Lampropedia</taxon>
    </lineage>
</organism>
<dbReference type="InterPro" id="IPR036188">
    <property type="entry name" value="FAD/NAD-bd_sf"/>
</dbReference>
<keyword evidence="1" id="KW-1133">Transmembrane helix</keyword>
<keyword evidence="1" id="KW-0812">Transmembrane</keyword>
<dbReference type="InterPro" id="IPR017830">
    <property type="entry name" value="SQase_HpnE"/>
</dbReference>
<gene>
    <name evidence="3" type="ORF">E9531_08855</name>
</gene>
<sequence length="505" mass="53916">MLRELYGHQRDPVRVAVVGAGWAGLAAAVAATQAGMRVSLYEAAREPGGRARNVAVRAKTPPATAAISGVTPDTWTLDNGQHILIGAYRASLALMRTVGVSVEHALLRLPLDLRDAHGCGLALPQWPAALQAAAGVWGIATAKGWSWPARWALLRKAAQWQRQHFAAQEGMTVAQLCAGLPAELVQQFIEPLCIAGLNTPIDQASAQVFLRVLQDSLAGGPGSADMLLPTQPLGDVLAKPAVQWLQRQGTHVFLGQRVERLRRLLRSGTSQAAPGCGQWQLDDAVFDAVVIACPAWEATRLLADCAEDALRVRAGERARVDLASLDNVAGSATHWLHLARQLRYEAIATVYLQADVGSHGTADLPRPMLAVHDGPAQFVFDRHQLAGQRGLTAWVASTLQEGKEALTQAVLQQSQRLQQALPLFSGGADEKPKAWLPIATVVEKRATFRCSAGLVRPPMRMHADWPTLVACGDYIDGPYPATLEGAVLSGQNAVAALRATLGAGR</sequence>
<protein>
    <submittedName>
        <fullName evidence="3">Desaturase</fullName>
    </submittedName>
</protein>
<reference evidence="3 4" key="1">
    <citation type="journal article" date="2015" name="Antonie Van Leeuwenhoek">
        <title>Lampropedia puyangensis sp. nov., isolated from symptomatic bark of Populus ? euramericana canker and emended description of Lampropedia hyalina (Ehrenberg 1832) Lee et al. 2004.</title>
        <authorList>
            <person name="Li Y."/>
            <person name="Wang T."/>
            <person name="Piao C.G."/>
            <person name="Wang L.F."/>
            <person name="Tian G.Z."/>
            <person name="Zhu T.H."/>
            <person name="Guo M.W."/>
        </authorList>
    </citation>
    <scope>NUCLEOTIDE SEQUENCE [LARGE SCALE GENOMIC DNA]</scope>
    <source>
        <strain evidence="3 4">2-bin</strain>
    </source>
</reference>